<gene>
    <name evidence="1" type="ORF">TNIN_210681</name>
</gene>
<organism evidence="1 2">
    <name type="scientific">Trichonephila inaurata madagascariensis</name>
    <dbReference type="NCBI Taxonomy" id="2747483"/>
    <lineage>
        <taxon>Eukaryota</taxon>
        <taxon>Metazoa</taxon>
        <taxon>Ecdysozoa</taxon>
        <taxon>Arthropoda</taxon>
        <taxon>Chelicerata</taxon>
        <taxon>Arachnida</taxon>
        <taxon>Araneae</taxon>
        <taxon>Araneomorphae</taxon>
        <taxon>Entelegynae</taxon>
        <taxon>Araneoidea</taxon>
        <taxon>Nephilidae</taxon>
        <taxon>Trichonephila</taxon>
        <taxon>Trichonephila inaurata</taxon>
    </lineage>
</organism>
<evidence type="ECO:0000313" key="2">
    <source>
        <dbReference type="Proteomes" id="UP000886998"/>
    </source>
</evidence>
<comment type="caution">
    <text evidence="1">The sequence shown here is derived from an EMBL/GenBank/DDBJ whole genome shotgun (WGS) entry which is preliminary data.</text>
</comment>
<sequence>TCDETPRTATAAIFPLPSGLLVRKCLLRLNEKYLAMDDVLFRRMRLIKKG</sequence>
<keyword evidence="2" id="KW-1185">Reference proteome</keyword>
<name>A0A8X6Y441_9ARAC</name>
<dbReference type="EMBL" id="BMAV01015308">
    <property type="protein sequence ID" value="GFY64554.1"/>
    <property type="molecule type" value="Genomic_DNA"/>
</dbReference>
<feature type="non-terminal residue" evidence="1">
    <location>
        <position position="1"/>
    </location>
</feature>
<protein>
    <submittedName>
        <fullName evidence="1">Uncharacterized protein</fullName>
    </submittedName>
</protein>
<accession>A0A8X6Y441</accession>
<dbReference type="Proteomes" id="UP000886998">
    <property type="component" value="Unassembled WGS sequence"/>
</dbReference>
<dbReference type="AlphaFoldDB" id="A0A8X6Y441"/>
<proteinExistence type="predicted"/>
<reference evidence="1" key="1">
    <citation type="submission" date="2020-08" db="EMBL/GenBank/DDBJ databases">
        <title>Multicomponent nature underlies the extraordinary mechanical properties of spider dragline silk.</title>
        <authorList>
            <person name="Kono N."/>
            <person name="Nakamura H."/>
            <person name="Mori M."/>
            <person name="Yoshida Y."/>
            <person name="Ohtoshi R."/>
            <person name="Malay A.D."/>
            <person name="Moran D.A.P."/>
            <person name="Tomita M."/>
            <person name="Numata K."/>
            <person name="Arakawa K."/>
        </authorList>
    </citation>
    <scope>NUCLEOTIDE SEQUENCE</scope>
</reference>
<evidence type="ECO:0000313" key="1">
    <source>
        <dbReference type="EMBL" id="GFY64554.1"/>
    </source>
</evidence>